<comment type="caution">
    <text evidence="1">The sequence shown here is derived from an EMBL/GenBank/DDBJ whole genome shotgun (WGS) entry which is preliminary data.</text>
</comment>
<sequence>MAVLSLPICPSYAGVEGRFYNRISEPATMSLSVCAFDVTHNPVTEDWNYYRPGANPVVLERKKKAIFFVVAIEGPHLFGKVRLFLSGMFVHIMRDLSLYSPSF</sequence>
<evidence type="ECO:0000313" key="1">
    <source>
        <dbReference type="EMBL" id="GIY70170.1"/>
    </source>
</evidence>
<dbReference type="EMBL" id="BPLQ01013136">
    <property type="protein sequence ID" value="GIY70170.1"/>
    <property type="molecule type" value="Genomic_DNA"/>
</dbReference>
<name>A0AAV4VL51_9ARAC</name>
<organism evidence="1 2">
    <name type="scientific">Caerostris darwini</name>
    <dbReference type="NCBI Taxonomy" id="1538125"/>
    <lineage>
        <taxon>Eukaryota</taxon>
        <taxon>Metazoa</taxon>
        <taxon>Ecdysozoa</taxon>
        <taxon>Arthropoda</taxon>
        <taxon>Chelicerata</taxon>
        <taxon>Arachnida</taxon>
        <taxon>Araneae</taxon>
        <taxon>Araneomorphae</taxon>
        <taxon>Entelegynae</taxon>
        <taxon>Araneoidea</taxon>
        <taxon>Araneidae</taxon>
        <taxon>Caerostris</taxon>
    </lineage>
</organism>
<keyword evidence="2" id="KW-1185">Reference proteome</keyword>
<accession>A0AAV4VL51</accession>
<dbReference type="AlphaFoldDB" id="A0AAV4VL51"/>
<gene>
    <name evidence="1" type="ORF">CDAR_176641</name>
</gene>
<dbReference type="Proteomes" id="UP001054837">
    <property type="component" value="Unassembled WGS sequence"/>
</dbReference>
<proteinExistence type="predicted"/>
<protein>
    <submittedName>
        <fullName evidence="1">Uncharacterized protein</fullName>
    </submittedName>
</protein>
<reference evidence="1 2" key="1">
    <citation type="submission" date="2021-06" db="EMBL/GenBank/DDBJ databases">
        <title>Caerostris darwini draft genome.</title>
        <authorList>
            <person name="Kono N."/>
            <person name="Arakawa K."/>
        </authorList>
    </citation>
    <scope>NUCLEOTIDE SEQUENCE [LARGE SCALE GENOMIC DNA]</scope>
</reference>
<evidence type="ECO:0000313" key="2">
    <source>
        <dbReference type="Proteomes" id="UP001054837"/>
    </source>
</evidence>